<gene>
    <name evidence="1" type="ORF">PSON_ATCC_30995.1.T2660001</name>
</gene>
<protein>
    <submittedName>
        <fullName evidence="1">Uncharacterized protein</fullName>
    </submittedName>
</protein>
<dbReference type="EMBL" id="CAJJDN010000266">
    <property type="protein sequence ID" value="CAD8130144.1"/>
    <property type="molecule type" value="Genomic_DNA"/>
</dbReference>
<dbReference type="OrthoDB" id="308556at2759"/>
<name>A0A8S1RUJ7_9CILI</name>
<dbReference type="SMART" id="SM00320">
    <property type="entry name" value="WD40"/>
    <property type="match status" value="2"/>
</dbReference>
<sequence length="336" mass="39732">MKQLNTGFNIEKQQSIQSNYSTTWKSFSQEIIEESQISQSDICLVIAIDNECSTLLAGCYLQIKVFEFNQGIIKQIQTLNEHKNWVHTLTFMKKSKQFISWKFRQFYNYMEIKLKQFMGFIIEIKWTQFLDLLFNLIISGSSDTTIKFWINKNEWLCQQTITDHSGYIYDLNLNQQQNRIVSCGHDKVILIIEQSEKNTEWNVIQKITVEKYGYRVCFIGNNMFIFSPYATEQISVFEMNNINKQFTKIRDITVKCGPDDQCLFPQQYVYSECILLSKNGEYVNLIRKQQNGEFLTEQSIHFGTTNLFGRMSEDGKYLITWDRKSNKIQIRKSKEL</sequence>
<dbReference type="PANTHER" id="PTHR19920">
    <property type="entry name" value="WD40 PROTEIN CIAO1"/>
    <property type="match status" value="1"/>
</dbReference>
<comment type="caution">
    <text evidence="1">The sequence shown here is derived from an EMBL/GenBank/DDBJ whole genome shotgun (WGS) entry which is preliminary data.</text>
</comment>
<dbReference type="AlphaFoldDB" id="A0A8S1RUJ7"/>
<dbReference type="GO" id="GO:0097361">
    <property type="term" value="C:cytosolic [4Fe-4S] assembly targeting complex"/>
    <property type="evidence" value="ECO:0007669"/>
    <property type="project" value="TreeGrafter"/>
</dbReference>
<dbReference type="PANTHER" id="PTHR19920:SF0">
    <property type="entry name" value="CYTOSOLIC IRON-SULFUR PROTEIN ASSEMBLY PROTEIN CIAO1-RELATED"/>
    <property type="match status" value="1"/>
</dbReference>
<reference evidence="1" key="1">
    <citation type="submission" date="2021-01" db="EMBL/GenBank/DDBJ databases">
        <authorList>
            <consortium name="Genoscope - CEA"/>
            <person name="William W."/>
        </authorList>
    </citation>
    <scope>NUCLEOTIDE SEQUENCE</scope>
</reference>
<keyword evidence="2" id="KW-1185">Reference proteome</keyword>
<dbReference type="GO" id="GO:0016226">
    <property type="term" value="P:iron-sulfur cluster assembly"/>
    <property type="evidence" value="ECO:0007669"/>
    <property type="project" value="TreeGrafter"/>
</dbReference>
<organism evidence="1 2">
    <name type="scientific">Paramecium sonneborni</name>
    <dbReference type="NCBI Taxonomy" id="65129"/>
    <lineage>
        <taxon>Eukaryota</taxon>
        <taxon>Sar</taxon>
        <taxon>Alveolata</taxon>
        <taxon>Ciliophora</taxon>
        <taxon>Intramacronucleata</taxon>
        <taxon>Oligohymenophorea</taxon>
        <taxon>Peniculida</taxon>
        <taxon>Parameciidae</taxon>
        <taxon>Paramecium</taxon>
    </lineage>
</organism>
<evidence type="ECO:0000313" key="2">
    <source>
        <dbReference type="Proteomes" id="UP000692954"/>
    </source>
</evidence>
<dbReference type="Pfam" id="PF00400">
    <property type="entry name" value="WD40"/>
    <property type="match status" value="1"/>
</dbReference>
<accession>A0A8S1RUJ7</accession>
<dbReference type="Proteomes" id="UP000692954">
    <property type="component" value="Unassembled WGS sequence"/>
</dbReference>
<proteinExistence type="predicted"/>
<evidence type="ECO:0000313" key="1">
    <source>
        <dbReference type="EMBL" id="CAD8130144.1"/>
    </source>
</evidence>
<dbReference type="InterPro" id="IPR001680">
    <property type="entry name" value="WD40_rpt"/>
</dbReference>